<dbReference type="AlphaFoldDB" id="A0A172YDA8"/>
<dbReference type="GO" id="GO:0005829">
    <property type="term" value="C:cytosol"/>
    <property type="evidence" value="ECO:0007669"/>
    <property type="project" value="TreeGrafter"/>
</dbReference>
<proteinExistence type="predicted"/>
<dbReference type="Gene3D" id="3.30.70.920">
    <property type="match status" value="1"/>
</dbReference>
<dbReference type="GO" id="GO:0043200">
    <property type="term" value="P:response to amino acid"/>
    <property type="evidence" value="ECO:0007669"/>
    <property type="project" value="TreeGrafter"/>
</dbReference>
<dbReference type="PROSITE" id="PS50956">
    <property type="entry name" value="HTH_ASNC_2"/>
    <property type="match status" value="1"/>
</dbReference>
<evidence type="ECO:0000259" key="4">
    <source>
        <dbReference type="PROSITE" id="PS50956"/>
    </source>
</evidence>
<sequence>MTLDSIDRNILRTLQHNGKLQNLQLAEAVGLSPSPCLRRVRRLEDAGIIERYAALLNATKLGLGVTMFARISLVAQDAETVRNFAEAMRRLPQVVECYIMAGECDALLRVIAANIDAYREFQSTHLTRANGIQTVKTDIPMETVKQSIELPL</sequence>
<dbReference type="InterPro" id="IPR036390">
    <property type="entry name" value="WH_DNA-bd_sf"/>
</dbReference>
<organism evidence="5 6">
    <name type="scientific">Halotalea alkalilenta</name>
    <dbReference type="NCBI Taxonomy" id="376489"/>
    <lineage>
        <taxon>Bacteria</taxon>
        <taxon>Pseudomonadati</taxon>
        <taxon>Pseudomonadota</taxon>
        <taxon>Gammaproteobacteria</taxon>
        <taxon>Oceanospirillales</taxon>
        <taxon>Halomonadaceae</taxon>
        <taxon>Halotalea</taxon>
    </lineage>
</organism>
<evidence type="ECO:0000256" key="2">
    <source>
        <dbReference type="ARBA" id="ARBA00023125"/>
    </source>
</evidence>
<dbReference type="Gene3D" id="1.10.10.10">
    <property type="entry name" value="Winged helix-like DNA-binding domain superfamily/Winged helix DNA-binding domain"/>
    <property type="match status" value="1"/>
</dbReference>
<dbReference type="CDD" id="cd00090">
    <property type="entry name" value="HTH_ARSR"/>
    <property type="match status" value="1"/>
</dbReference>
<feature type="domain" description="HTH asnC-type" evidence="4">
    <location>
        <begin position="3"/>
        <end position="64"/>
    </location>
</feature>
<evidence type="ECO:0000256" key="3">
    <source>
        <dbReference type="ARBA" id="ARBA00023163"/>
    </source>
</evidence>
<dbReference type="InterPro" id="IPR036388">
    <property type="entry name" value="WH-like_DNA-bd_sf"/>
</dbReference>
<dbReference type="SMART" id="SM00344">
    <property type="entry name" value="HTH_ASNC"/>
    <property type="match status" value="1"/>
</dbReference>
<dbReference type="EMBL" id="CP015243">
    <property type="protein sequence ID" value="ANF57203.1"/>
    <property type="molecule type" value="Genomic_DNA"/>
</dbReference>
<dbReference type="SUPFAM" id="SSF46785">
    <property type="entry name" value="Winged helix' DNA-binding domain"/>
    <property type="match status" value="1"/>
</dbReference>
<dbReference type="GO" id="GO:0006355">
    <property type="term" value="P:regulation of DNA-templated transcription"/>
    <property type="evidence" value="ECO:0007669"/>
    <property type="project" value="UniProtKB-ARBA"/>
</dbReference>
<keyword evidence="2" id="KW-0238">DNA-binding</keyword>
<dbReference type="PANTHER" id="PTHR30154">
    <property type="entry name" value="LEUCINE-RESPONSIVE REGULATORY PROTEIN"/>
    <property type="match status" value="1"/>
</dbReference>
<protein>
    <submittedName>
        <fullName evidence="5">AsnC family transcriptional regulator</fullName>
    </submittedName>
</protein>
<evidence type="ECO:0000256" key="1">
    <source>
        <dbReference type="ARBA" id="ARBA00023015"/>
    </source>
</evidence>
<accession>A0A172YDA8</accession>
<dbReference type="PANTHER" id="PTHR30154:SF34">
    <property type="entry name" value="TRANSCRIPTIONAL REGULATOR AZLB"/>
    <property type="match status" value="1"/>
</dbReference>
<evidence type="ECO:0000313" key="6">
    <source>
        <dbReference type="Proteomes" id="UP000077875"/>
    </source>
</evidence>
<dbReference type="Pfam" id="PF01037">
    <property type="entry name" value="AsnC_trans_reg"/>
    <property type="match status" value="1"/>
</dbReference>
<keyword evidence="6" id="KW-1185">Reference proteome</keyword>
<dbReference type="InterPro" id="IPR011991">
    <property type="entry name" value="ArsR-like_HTH"/>
</dbReference>
<reference evidence="5 6" key="1">
    <citation type="submission" date="2016-04" db="EMBL/GenBank/DDBJ databases">
        <title>Complete Genome Sequence of Halotalea alkalilenta IHB B 13600.</title>
        <authorList>
            <person name="Swarnkar M.K."/>
            <person name="Sharma A."/>
            <person name="Kaushal K."/>
            <person name="Soni R."/>
            <person name="Rana S."/>
            <person name="Singh A.K."/>
            <person name="Gulati A."/>
        </authorList>
    </citation>
    <scope>NUCLEOTIDE SEQUENCE [LARGE SCALE GENOMIC DNA]</scope>
    <source>
        <strain evidence="5 6">IHB B 13600</strain>
    </source>
</reference>
<keyword evidence="3" id="KW-0804">Transcription</keyword>
<dbReference type="InterPro" id="IPR011008">
    <property type="entry name" value="Dimeric_a/b-barrel"/>
</dbReference>
<dbReference type="InterPro" id="IPR000485">
    <property type="entry name" value="AsnC-type_HTH_dom"/>
</dbReference>
<dbReference type="Pfam" id="PF13412">
    <property type="entry name" value="HTH_24"/>
    <property type="match status" value="1"/>
</dbReference>
<dbReference type="KEGG" id="haa:A5892_06770"/>
<name>A0A172YDA8_9GAMM</name>
<dbReference type="STRING" id="376489.A5892_06770"/>
<evidence type="ECO:0000313" key="5">
    <source>
        <dbReference type="EMBL" id="ANF57203.1"/>
    </source>
</evidence>
<dbReference type="RefSeq" id="WP_064122157.1">
    <property type="nucleotide sequence ID" value="NZ_CP015243.1"/>
</dbReference>
<keyword evidence="1" id="KW-0805">Transcription regulation</keyword>
<dbReference type="GO" id="GO:0043565">
    <property type="term" value="F:sequence-specific DNA binding"/>
    <property type="evidence" value="ECO:0007669"/>
    <property type="project" value="InterPro"/>
</dbReference>
<dbReference type="InterPro" id="IPR019887">
    <property type="entry name" value="Tscrpt_reg_AsnC/Lrp_C"/>
</dbReference>
<dbReference type="InterPro" id="IPR019888">
    <property type="entry name" value="Tscrpt_reg_AsnC-like"/>
</dbReference>
<dbReference type="PRINTS" id="PR00033">
    <property type="entry name" value="HTHASNC"/>
</dbReference>
<dbReference type="Proteomes" id="UP000077875">
    <property type="component" value="Chromosome"/>
</dbReference>
<gene>
    <name evidence="5" type="ORF">A5892_06770</name>
</gene>
<dbReference type="SUPFAM" id="SSF54909">
    <property type="entry name" value="Dimeric alpha+beta barrel"/>
    <property type="match status" value="1"/>
</dbReference>